<evidence type="ECO:0000313" key="1">
    <source>
        <dbReference type="EMBL" id="KAK7469980.1"/>
    </source>
</evidence>
<reference evidence="1 2" key="1">
    <citation type="submission" date="2024-01" db="EMBL/GenBank/DDBJ databases">
        <title>A draft genome for the cacao thread blight pathogen Marasmiellus scandens.</title>
        <authorList>
            <person name="Baruah I.K."/>
            <person name="Leung J."/>
            <person name="Bukari Y."/>
            <person name="Amoako-Attah I."/>
            <person name="Meinhardt L.W."/>
            <person name="Bailey B.A."/>
            <person name="Cohen S.P."/>
        </authorList>
    </citation>
    <scope>NUCLEOTIDE SEQUENCE [LARGE SCALE GENOMIC DNA]</scope>
    <source>
        <strain evidence="1 2">GH-19</strain>
    </source>
</reference>
<evidence type="ECO:0000313" key="2">
    <source>
        <dbReference type="Proteomes" id="UP001498398"/>
    </source>
</evidence>
<gene>
    <name evidence="1" type="ORF">VKT23_001416</name>
</gene>
<name>A0ABR1JYS9_9AGAR</name>
<accession>A0ABR1JYS9</accession>
<dbReference type="Proteomes" id="UP001498398">
    <property type="component" value="Unassembled WGS sequence"/>
</dbReference>
<keyword evidence="2" id="KW-1185">Reference proteome</keyword>
<dbReference type="EMBL" id="JBANRG010000002">
    <property type="protein sequence ID" value="KAK7469980.1"/>
    <property type="molecule type" value="Genomic_DNA"/>
</dbReference>
<protein>
    <submittedName>
        <fullName evidence="1">Uncharacterized protein</fullName>
    </submittedName>
</protein>
<organism evidence="1 2">
    <name type="scientific">Marasmiellus scandens</name>
    <dbReference type="NCBI Taxonomy" id="2682957"/>
    <lineage>
        <taxon>Eukaryota</taxon>
        <taxon>Fungi</taxon>
        <taxon>Dikarya</taxon>
        <taxon>Basidiomycota</taxon>
        <taxon>Agaricomycotina</taxon>
        <taxon>Agaricomycetes</taxon>
        <taxon>Agaricomycetidae</taxon>
        <taxon>Agaricales</taxon>
        <taxon>Marasmiineae</taxon>
        <taxon>Omphalotaceae</taxon>
        <taxon>Marasmiellus</taxon>
    </lineage>
</organism>
<proteinExistence type="predicted"/>
<sequence>MQKLLDILSPDHTRLPSWIHVVSSAAAGIMSALNYWKTKGPEKTAAKAKEHHNMGHMADSRLGKQWNGGTSFGKDVLQRNDSVQNGSKDYESAFAALCKVNLQTCLMTMIADSADILVGYMALSSLCAICSSGIRQGVYRRSNKVDGDCPSYSIVSAFFNAVVDGLKDMKGKVRWEIIHGGMFVELVKMKCGKDILRPEGKYMRIWQSNVPDYPSNSAIYAAPLFEIDIHASVSANCMLNSISWRSGEQFCHNFSLLMPSEFHRYLGYKVKDMKPMFGLITLTPPPKGFPLALSQLATREEMYSWLSKVLFHIIAQGQPRQEPARPRMPNNRPTQYYPSSAHRRFSRALVVTVPNRYHCGQLENYSTSLHRRPSH</sequence>
<comment type="caution">
    <text evidence="1">The sequence shown here is derived from an EMBL/GenBank/DDBJ whole genome shotgun (WGS) entry which is preliminary data.</text>
</comment>